<dbReference type="AlphaFoldDB" id="A0A051UHH7"/>
<dbReference type="PATRIC" id="fig|1324261.3.peg.1206"/>
<dbReference type="SUPFAM" id="SSF53335">
    <property type="entry name" value="S-adenosyl-L-methionine-dependent methyltransferases"/>
    <property type="match status" value="1"/>
</dbReference>
<name>A0A051UHH7_9MYCO</name>
<dbReference type="PROSITE" id="PS51257">
    <property type="entry name" value="PROKAR_LIPOPROTEIN"/>
    <property type="match status" value="1"/>
</dbReference>
<reference evidence="7 8" key="1">
    <citation type="submission" date="2014-04" db="EMBL/GenBank/DDBJ databases">
        <title>The Genome Sequence of Mycobacterium tuberculosis TKK-01-0051.</title>
        <authorList>
            <consortium name="The Broad Institute Genomics Platform"/>
            <consortium name="The Broad Institute Genome Sequencing Center for Infectious Disease"/>
            <person name="Earl A.M."/>
            <person name="Cohen K."/>
            <person name="Pym A."/>
            <person name="Bishai W."/>
            <person name="Maharaj K."/>
            <person name="Desjardins C."/>
            <person name="Abeel T."/>
            <person name="Young S."/>
            <person name="Zeng Q."/>
            <person name="Gargeya S."/>
            <person name="Abouelleil A."/>
            <person name="Alvarado L."/>
            <person name="Chapman S.B."/>
            <person name="Gainer-Dewar J."/>
            <person name="Goldberg J."/>
            <person name="Griggs A."/>
            <person name="Gujja S."/>
            <person name="Hansen M."/>
            <person name="Howarth C."/>
            <person name="Imamovic A."/>
            <person name="Larimer J."/>
            <person name="Murphy C."/>
            <person name="Naylor J."/>
            <person name="Pearson M."/>
            <person name="Poon T.W."/>
            <person name="Priest M."/>
            <person name="Roberts A."/>
            <person name="Saif S."/>
            <person name="Shea T."/>
            <person name="Sykes S."/>
            <person name="Wortman J."/>
            <person name="Nusbaum C."/>
            <person name="Birren B."/>
        </authorList>
    </citation>
    <scope>NUCLEOTIDE SEQUENCE [LARGE SCALE GENOMIC DNA]</scope>
    <source>
        <strain evidence="7 8">TKK-01-0051</strain>
    </source>
</reference>
<dbReference type="PANTHER" id="PTHR43619">
    <property type="entry name" value="S-ADENOSYL-L-METHIONINE-DEPENDENT METHYLTRANSFERASE YKTD-RELATED"/>
    <property type="match status" value="1"/>
</dbReference>
<dbReference type="EMBL" id="JLXW01000002">
    <property type="protein sequence ID" value="KBZ68637.1"/>
    <property type="molecule type" value="Genomic_DNA"/>
</dbReference>
<keyword evidence="5 6" id="KW-0949">S-adenosyl-L-methionine</keyword>
<dbReference type="HOGENOM" id="CLU_056160_2_1_11"/>
<dbReference type="NCBIfam" id="TIGR00027">
    <property type="entry name" value="mthyl_TIGR00027"/>
    <property type="match status" value="1"/>
</dbReference>
<organism evidence="7 8">
    <name type="scientific">Mycobacterium [tuberculosis] TKK-01-0051</name>
    <dbReference type="NCBI Taxonomy" id="1324261"/>
    <lineage>
        <taxon>Bacteria</taxon>
        <taxon>Bacillati</taxon>
        <taxon>Actinomycetota</taxon>
        <taxon>Actinomycetes</taxon>
        <taxon>Mycobacteriales</taxon>
        <taxon>Mycobacteriaceae</taxon>
        <taxon>Mycobacterium</taxon>
        <taxon>Mycobacterium avium complex (MAC)</taxon>
    </lineage>
</organism>
<accession>A0A051UHH7</accession>
<dbReference type="FunFam" id="3.40.50.150:FF:000152">
    <property type="entry name" value="S-adenosyl-L-methionine-dependent methyltransferase"/>
    <property type="match status" value="1"/>
</dbReference>
<dbReference type="Gene3D" id="3.40.50.150">
    <property type="entry name" value="Vaccinia Virus protein VP39"/>
    <property type="match status" value="1"/>
</dbReference>
<comment type="caution">
    <text evidence="7">The sequence shown here is derived from an EMBL/GenBank/DDBJ whole genome shotgun (WGS) entry which is preliminary data.</text>
</comment>
<dbReference type="RefSeq" id="WP_044483937.1">
    <property type="nucleotide sequence ID" value="NZ_KK328284.1"/>
</dbReference>
<evidence type="ECO:0000256" key="1">
    <source>
        <dbReference type="ARBA" id="ARBA00003907"/>
    </source>
</evidence>
<dbReference type="PANTHER" id="PTHR43619:SF2">
    <property type="entry name" value="S-ADENOSYL-L-METHIONINE-DEPENDENT METHYLTRANSFERASES SUPERFAMILY PROTEIN"/>
    <property type="match status" value="1"/>
</dbReference>
<evidence type="ECO:0000256" key="5">
    <source>
        <dbReference type="ARBA" id="ARBA00022691"/>
    </source>
</evidence>
<gene>
    <name evidence="7" type="ORF">K875_01193</name>
</gene>
<dbReference type="Pfam" id="PF04072">
    <property type="entry name" value="LCM"/>
    <property type="match status" value="1"/>
</dbReference>
<dbReference type="InterPro" id="IPR007213">
    <property type="entry name" value="Ppm1/Ppm2/Tcmp"/>
</dbReference>
<dbReference type="EC" id="2.1.1.-" evidence="6"/>
<protein>
    <recommendedName>
        <fullName evidence="6">S-adenosyl-L-methionine-dependent methyltransferase</fullName>
        <ecNumber evidence="6">2.1.1.-</ecNumber>
    </recommendedName>
</protein>
<evidence type="ECO:0000256" key="6">
    <source>
        <dbReference type="RuleBase" id="RU362030"/>
    </source>
</evidence>
<dbReference type="GO" id="GO:0032259">
    <property type="term" value="P:methylation"/>
    <property type="evidence" value="ECO:0007669"/>
    <property type="project" value="UniProtKB-KW"/>
</dbReference>
<evidence type="ECO:0000256" key="4">
    <source>
        <dbReference type="ARBA" id="ARBA00022679"/>
    </source>
</evidence>
<dbReference type="GO" id="GO:0008168">
    <property type="term" value="F:methyltransferase activity"/>
    <property type="evidence" value="ECO:0007669"/>
    <property type="project" value="UniProtKB-UniRule"/>
</dbReference>
<dbReference type="Proteomes" id="UP000025947">
    <property type="component" value="Unassembled WGS sequence"/>
</dbReference>
<keyword evidence="8" id="KW-1185">Reference proteome</keyword>
<evidence type="ECO:0000313" key="7">
    <source>
        <dbReference type="EMBL" id="KBZ68637.1"/>
    </source>
</evidence>
<evidence type="ECO:0000256" key="2">
    <source>
        <dbReference type="ARBA" id="ARBA00008138"/>
    </source>
</evidence>
<comment type="similarity">
    <text evidence="2 6">Belongs to the UPF0677 family.</text>
</comment>
<dbReference type="InterPro" id="IPR029063">
    <property type="entry name" value="SAM-dependent_MTases_sf"/>
</dbReference>
<evidence type="ECO:0000313" key="8">
    <source>
        <dbReference type="Proteomes" id="UP000025947"/>
    </source>
</evidence>
<keyword evidence="4" id="KW-0808">Transferase</keyword>
<sequence>MTRADQDTWDLASSVGATATWVAACRALAGRQPGALIDDPFADPLVRAVGAEFFIRVLDGEITDETGGVDADADPDAEFNLQRMVNMMAVRTRYFDEFFTDATASGIRQVVILASGLDSRPYRLAWPAGTVVYEVDQPAVIEFKSATLAKLGAQPTAELRTVSVDLRDDWLNALRDKGFDDSRPSAWSAEGLLMYLPPDAQDRLFDAITTLSAPGSRLATEYHDGGTPHLLEKRAKAMTRRWGRYGFDVDVSELVYRGERTPAAAYLTDHGWQVSTRTRAEMFAEAGLPVASGESLQSLQNHIAVDAVLH</sequence>
<proteinExistence type="inferred from homology"/>
<evidence type="ECO:0000256" key="3">
    <source>
        <dbReference type="ARBA" id="ARBA00022603"/>
    </source>
</evidence>
<dbReference type="InterPro" id="IPR011610">
    <property type="entry name" value="SAM_mthyl_Trfase_ML2640-like"/>
</dbReference>
<comment type="function">
    <text evidence="1 6">Exhibits S-adenosyl-L-methionine-dependent methyltransferase activity.</text>
</comment>
<keyword evidence="3 6" id="KW-0489">Methyltransferase</keyword>